<comment type="similarity">
    <text evidence="2">Belongs to the dynein heavy chain family.</text>
</comment>
<evidence type="ECO:0000259" key="17">
    <source>
        <dbReference type="Pfam" id="PF18198"/>
    </source>
</evidence>
<dbReference type="GO" id="GO:0005930">
    <property type="term" value="C:axoneme"/>
    <property type="evidence" value="ECO:0007669"/>
    <property type="project" value="UniProtKB-SubCell"/>
</dbReference>
<dbReference type="GO" id="GO:0051959">
    <property type="term" value="F:dynein light intermediate chain binding"/>
    <property type="evidence" value="ECO:0007669"/>
    <property type="project" value="InterPro"/>
</dbReference>
<dbReference type="Gene3D" id="6.10.140.1060">
    <property type="match status" value="1"/>
</dbReference>
<dbReference type="FunFam" id="1.10.8.720:FF:000008">
    <property type="entry name" value="Dynein axonemal heavy chain 2"/>
    <property type="match status" value="1"/>
</dbReference>
<evidence type="ECO:0000256" key="13">
    <source>
        <dbReference type="ARBA" id="ARBA00023273"/>
    </source>
</evidence>
<keyword evidence="3" id="KW-0963">Cytoplasm</keyword>
<dbReference type="Gene3D" id="3.40.50.300">
    <property type="entry name" value="P-loop containing nucleotide triphosphate hydrolases"/>
    <property type="match status" value="2"/>
</dbReference>
<evidence type="ECO:0000313" key="19">
    <source>
        <dbReference type="EMBL" id="KAJ9574125.1"/>
    </source>
</evidence>
<dbReference type="EMBL" id="JASPKZ010010655">
    <property type="protein sequence ID" value="KAJ9574125.1"/>
    <property type="molecule type" value="Genomic_DNA"/>
</dbReference>
<keyword evidence="5" id="KW-0677">Repeat</keyword>
<dbReference type="Gene3D" id="1.10.8.720">
    <property type="entry name" value="Region D6 of dynein motor"/>
    <property type="match status" value="1"/>
</dbReference>
<evidence type="ECO:0008006" key="21">
    <source>
        <dbReference type="Google" id="ProtNLM"/>
    </source>
</evidence>
<dbReference type="InterPro" id="IPR041228">
    <property type="entry name" value="Dynein_C"/>
</dbReference>
<dbReference type="Gene3D" id="1.20.1270.280">
    <property type="match status" value="1"/>
</dbReference>
<dbReference type="FunFam" id="3.40.50.300:FF:000049">
    <property type="entry name" value="Dynein, axonemal, heavy chain 5"/>
    <property type="match status" value="1"/>
</dbReference>
<keyword evidence="6" id="KW-0547">Nucleotide-binding</keyword>
<dbReference type="GO" id="GO:0031514">
    <property type="term" value="C:motile cilium"/>
    <property type="evidence" value="ECO:0007669"/>
    <property type="project" value="UniProtKB-ARBA"/>
</dbReference>
<evidence type="ECO:0000256" key="4">
    <source>
        <dbReference type="ARBA" id="ARBA00022701"/>
    </source>
</evidence>
<dbReference type="GO" id="GO:0045505">
    <property type="term" value="F:dynein intermediate chain binding"/>
    <property type="evidence" value="ECO:0007669"/>
    <property type="project" value="InterPro"/>
</dbReference>
<evidence type="ECO:0000256" key="6">
    <source>
        <dbReference type="ARBA" id="ARBA00022741"/>
    </source>
</evidence>
<evidence type="ECO:0000313" key="20">
    <source>
        <dbReference type="Proteomes" id="UP001233999"/>
    </source>
</evidence>
<feature type="domain" description="Dynein heavy chain region D6 P-loop" evidence="14">
    <location>
        <begin position="565"/>
        <end position="678"/>
    </location>
</feature>
<feature type="non-terminal residue" evidence="19">
    <location>
        <position position="1"/>
    </location>
</feature>
<dbReference type="InterPro" id="IPR004273">
    <property type="entry name" value="Dynein_heavy_D6_P-loop"/>
</dbReference>
<evidence type="ECO:0000256" key="2">
    <source>
        <dbReference type="ARBA" id="ARBA00008887"/>
    </source>
</evidence>
<dbReference type="InterPro" id="IPR024743">
    <property type="entry name" value="Dynein_HC_stalk"/>
</dbReference>
<name>A0AAD7Z5K1_DIPPU</name>
<dbReference type="Pfam" id="PF12777">
    <property type="entry name" value="MT"/>
    <property type="match status" value="1"/>
</dbReference>
<feature type="domain" description="Dynein heavy chain ATP-binding dynein motor region" evidence="16">
    <location>
        <begin position="96"/>
        <end position="316"/>
    </location>
</feature>
<dbReference type="FunFam" id="1.20.1270.280:FF:000007">
    <property type="entry name" value="dynein heavy chain 2, axonemal"/>
    <property type="match status" value="1"/>
</dbReference>
<evidence type="ECO:0000256" key="8">
    <source>
        <dbReference type="ARBA" id="ARBA00023017"/>
    </source>
</evidence>
<keyword evidence="4" id="KW-0493">Microtubule</keyword>
<evidence type="ECO:0000256" key="10">
    <source>
        <dbReference type="ARBA" id="ARBA00023069"/>
    </source>
</evidence>
<feature type="domain" description="Dynein heavy chain coiled coil stalk" evidence="15">
    <location>
        <begin position="1"/>
        <end position="70"/>
    </location>
</feature>
<comment type="caution">
    <text evidence="19">The sequence shown here is derived from an EMBL/GenBank/DDBJ whole genome shotgun (WGS) entry which is preliminary data.</text>
</comment>
<keyword evidence="7" id="KW-0067">ATP-binding</keyword>
<evidence type="ECO:0000256" key="11">
    <source>
        <dbReference type="ARBA" id="ARBA00023175"/>
    </source>
</evidence>
<dbReference type="FunFam" id="3.10.490.20:FF:000008">
    <property type="entry name" value="dynein heavy chain 2, axonemal"/>
    <property type="match status" value="1"/>
</dbReference>
<evidence type="ECO:0000256" key="1">
    <source>
        <dbReference type="ARBA" id="ARBA00004430"/>
    </source>
</evidence>
<evidence type="ECO:0000256" key="9">
    <source>
        <dbReference type="ARBA" id="ARBA00023054"/>
    </source>
</evidence>
<evidence type="ECO:0000256" key="3">
    <source>
        <dbReference type="ARBA" id="ARBA00022490"/>
    </source>
</evidence>
<evidence type="ECO:0000259" key="16">
    <source>
        <dbReference type="Pfam" id="PF12781"/>
    </source>
</evidence>
<accession>A0AAD7Z5K1</accession>
<dbReference type="Gene3D" id="3.10.490.20">
    <property type="match status" value="1"/>
</dbReference>
<dbReference type="PANTHER" id="PTHR22878">
    <property type="entry name" value="DYNEIN HEAVY CHAIN 6, AXONEMAL-LIKE-RELATED"/>
    <property type="match status" value="1"/>
</dbReference>
<dbReference type="GO" id="GO:0007018">
    <property type="term" value="P:microtubule-based movement"/>
    <property type="evidence" value="ECO:0007669"/>
    <property type="project" value="InterPro"/>
</dbReference>
<dbReference type="InterPro" id="IPR042219">
    <property type="entry name" value="AAA_lid_11_sf"/>
</dbReference>
<dbReference type="Pfam" id="PF18198">
    <property type="entry name" value="AAA_lid_11"/>
    <property type="match status" value="1"/>
</dbReference>
<evidence type="ECO:0000259" key="14">
    <source>
        <dbReference type="Pfam" id="PF03028"/>
    </source>
</evidence>
<dbReference type="Pfam" id="PF03028">
    <property type="entry name" value="Dynein_heavy"/>
    <property type="match status" value="1"/>
</dbReference>
<dbReference type="FunFam" id="1.10.8.1220:FF:000001">
    <property type="entry name" value="Dynein axonemal heavy chain 5"/>
    <property type="match status" value="1"/>
</dbReference>
<dbReference type="InterPro" id="IPR035706">
    <property type="entry name" value="AAA_9"/>
</dbReference>
<keyword evidence="12" id="KW-0206">Cytoskeleton</keyword>
<dbReference type="Pfam" id="PF18199">
    <property type="entry name" value="Dynein_C"/>
    <property type="match status" value="1"/>
</dbReference>
<feature type="domain" description="Dynein heavy chain C-terminal" evidence="18">
    <location>
        <begin position="852"/>
        <end position="1149"/>
    </location>
</feature>
<dbReference type="FunFam" id="3.40.50.300:FF:000153">
    <property type="entry name" value="Dynein axonemal heavy chain 1"/>
    <property type="match status" value="1"/>
</dbReference>
<reference evidence="19" key="1">
    <citation type="journal article" date="2023" name="IScience">
        <title>Live-bearing cockroach genome reveals convergent evolutionary mechanisms linked to viviparity in insects and beyond.</title>
        <authorList>
            <person name="Fouks B."/>
            <person name="Harrison M.C."/>
            <person name="Mikhailova A.A."/>
            <person name="Marchal E."/>
            <person name="English S."/>
            <person name="Carruthers M."/>
            <person name="Jennings E.C."/>
            <person name="Chiamaka E.L."/>
            <person name="Frigard R.A."/>
            <person name="Pippel M."/>
            <person name="Attardo G.M."/>
            <person name="Benoit J.B."/>
            <person name="Bornberg-Bauer E."/>
            <person name="Tobe S.S."/>
        </authorList>
    </citation>
    <scope>NUCLEOTIDE SEQUENCE</scope>
    <source>
        <strain evidence="19">Stay&amp;Tobe</strain>
    </source>
</reference>
<reference evidence="19" key="2">
    <citation type="submission" date="2023-05" db="EMBL/GenBank/DDBJ databases">
        <authorList>
            <person name="Fouks B."/>
        </authorList>
    </citation>
    <scope>NUCLEOTIDE SEQUENCE</scope>
    <source>
        <strain evidence="19">Stay&amp;Tobe</strain>
        <tissue evidence="19">Testes</tissue>
    </source>
</reference>
<gene>
    <name evidence="19" type="ORF">L9F63_008539</name>
</gene>
<evidence type="ECO:0000259" key="18">
    <source>
        <dbReference type="Pfam" id="PF18199"/>
    </source>
</evidence>
<protein>
    <recommendedName>
        <fullName evidence="21">Dynein axonemal heavy chain 2</fullName>
    </recommendedName>
</protein>
<dbReference type="GO" id="GO:0030286">
    <property type="term" value="C:dynein complex"/>
    <property type="evidence" value="ECO:0007669"/>
    <property type="project" value="UniProtKB-KW"/>
</dbReference>
<keyword evidence="11" id="KW-0505">Motor protein</keyword>
<dbReference type="Gene3D" id="1.10.8.1220">
    <property type="match status" value="1"/>
</dbReference>
<dbReference type="GO" id="GO:0005874">
    <property type="term" value="C:microtubule"/>
    <property type="evidence" value="ECO:0007669"/>
    <property type="project" value="UniProtKB-KW"/>
</dbReference>
<evidence type="ECO:0000256" key="12">
    <source>
        <dbReference type="ARBA" id="ARBA00023212"/>
    </source>
</evidence>
<feature type="domain" description="Dynein heavy chain AAA lid" evidence="17">
    <location>
        <begin position="710"/>
        <end position="844"/>
    </location>
</feature>
<dbReference type="GO" id="GO:0005524">
    <property type="term" value="F:ATP binding"/>
    <property type="evidence" value="ECO:0007669"/>
    <property type="project" value="UniProtKB-KW"/>
</dbReference>
<dbReference type="AlphaFoldDB" id="A0AAD7Z5K1"/>
<proteinExistence type="inferred from homology"/>
<dbReference type="Proteomes" id="UP001233999">
    <property type="component" value="Unassembled WGS sequence"/>
</dbReference>
<dbReference type="InterPro" id="IPR027417">
    <property type="entry name" value="P-loop_NTPase"/>
</dbReference>
<dbReference type="Gene3D" id="1.20.920.20">
    <property type="match status" value="1"/>
</dbReference>
<dbReference type="InterPro" id="IPR026983">
    <property type="entry name" value="DHC"/>
</dbReference>
<organism evidence="19 20">
    <name type="scientific">Diploptera punctata</name>
    <name type="common">Pacific beetle cockroach</name>
    <dbReference type="NCBI Taxonomy" id="6984"/>
    <lineage>
        <taxon>Eukaryota</taxon>
        <taxon>Metazoa</taxon>
        <taxon>Ecdysozoa</taxon>
        <taxon>Arthropoda</taxon>
        <taxon>Hexapoda</taxon>
        <taxon>Insecta</taxon>
        <taxon>Pterygota</taxon>
        <taxon>Neoptera</taxon>
        <taxon>Polyneoptera</taxon>
        <taxon>Dictyoptera</taxon>
        <taxon>Blattodea</taxon>
        <taxon>Blaberoidea</taxon>
        <taxon>Blaberidae</taxon>
        <taxon>Diplopterinae</taxon>
        <taxon>Diploptera</taxon>
    </lineage>
</organism>
<evidence type="ECO:0000256" key="5">
    <source>
        <dbReference type="ARBA" id="ARBA00022737"/>
    </source>
</evidence>
<comment type="subcellular location">
    <subcellularLocation>
        <location evidence="1">Cytoplasm</location>
        <location evidence="1">Cytoskeleton</location>
        <location evidence="1">Cilium axoneme</location>
    </subcellularLocation>
</comment>
<keyword evidence="8" id="KW-0243">Dynein</keyword>
<dbReference type="PANTHER" id="PTHR22878:SF68">
    <property type="entry name" value="DYNEIN HEAVY CHAIN 6, AXONEMAL-LIKE"/>
    <property type="match status" value="1"/>
</dbReference>
<dbReference type="InterPro" id="IPR041658">
    <property type="entry name" value="AAA_lid_11"/>
</dbReference>
<keyword evidence="10" id="KW-0969">Cilium</keyword>
<keyword evidence="13" id="KW-0966">Cell projection</keyword>
<evidence type="ECO:0000259" key="15">
    <source>
        <dbReference type="Pfam" id="PF12777"/>
    </source>
</evidence>
<evidence type="ECO:0000256" key="7">
    <source>
        <dbReference type="ARBA" id="ARBA00022840"/>
    </source>
</evidence>
<dbReference type="InterPro" id="IPR043160">
    <property type="entry name" value="Dynein_C_barrel"/>
</dbReference>
<keyword evidence="20" id="KW-1185">Reference proteome</keyword>
<dbReference type="GO" id="GO:0008569">
    <property type="term" value="F:minus-end-directed microtubule motor activity"/>
    <property type="evidence" value="ECO:0007669"/>
    <property type="project" value="InterPro"/>
</dbReference>
<dbReference type="Pfam" id="PF12781">
    <property type="entry name" value="AAA_9"/>
    <property type="match status" value="1"/>
</dbReference>
<keyword evidence="9" id="KW-0175">Coiled coil</keyword>
<sequence length="1153" mass="131427">ADILAQKLERATQLVDGLSGERERWIRTVADLDNKYDLLPGDCLLATGFVSYMGPFVSEYRDKMVKLWRKCISEEEIPSSKDFSVITFLSDPTTIREWNIQGLPSDGFSTENGIIVTRGSRWPLLIDPQCQGMKWIKNLAKNMELKVIDFGLPDYMKVVEQAIQFGKAVLLQNVLEELDPSLSPILNKAVVKQGGQLLIKLGDKMVQFNENFRFFITTKLGNPHYAPEISTKTTLVNFAVKQQGLEAQLLGIVVQKERPQLEEQKNNLVLAIAAGKRQLIDLEDELLRLLYETKGSLLDDLDLLITLQTSQSTSIAVTEQLKHEEVRMSQRTHPLRMGYRSCAKRASILFFVLNDMSQIDPMYQFSLDAYIMQFVQSIEKSAKSPHLEERIINLNDYHTYSVYRNTCRGLFENHKLLFSFHMCVKILDDIGKISAAEYNFLLKGGVVLDRENQLDNPCPNWLSDLAWDNITEMDKIAGFHGVVTSFEQYPRDWQIWYTSKEPESLPLIGDWENVCTEFQRMLFVRSLRSDRVSFCVTKFIINNLGPRFVDPPVLDVKAVLEDSTPRTPLIFVLSPGVDPTGALLQLAESCEMSERFGFLSLGQGQAPIATRLIQQGAREGNWVFLANCHLSLSWMPKLDKIVDTLQASRVNKNFRLWLSSSPHPDFPISILQAGIKMTTEPPKGIRANLQRLYQLITEEKFTLCKNQTKYRKLLFCLCFFHAILLERKKFQQLGWNIIYSFNDSDFEVSENLLSIYLDEYTETPWDALKYLIAGVNYGGHVTDDWDRRLLTTYINQYFCDEALEVNFYRYNANVTDGSLQSYKDYIKFLPVIDQPEAFGQHSNADITSLIIETRVLCETLMSLQIQRSSAEGESPEDKVMQLAVDVLSKIPEPIDYETTEKTIGVNKTPLDMAVQKMITRYNALLIEMHQSLLDLQSGIQGLVVMSAELEDIFISIYEGRVPAGWLKAYPSLKLLGSWTRDLVLRVQHFGNWARTTHAPILFWLAAFTFPTGFLTAVLPETSARRSGVSVDALSWEFTVFKVDDKVIVEAPQEGVYVRGLYLEGAAWDRKGSCLIEPQPMQLVCAMPVIHFKPMEILKKKTKGLYVCPSYYYPQRRGVQGRPAFVVAVDLKSGKETSDFWIKRGTALLLSLSN</sequence>